<feature type="region of interest" description="Disordered" evidence="1">
    <location>
        <begin position="144"/>
        <end position="166"/>
    </location>
</feature>
<dbReference type="Proteomes" id="UP000053105">
    <property type="component" value="Unassembled WGS sequence"/>
</dbReference>
<proteinExistence type="predicted"/>
<protein>
    <submittedName>
        <fullName evidence="2">Uncharacterized protein</fullName>
    </submittedName>
</protein>
<accession>A0A0N0BFC7</accession>
<keyword evidence="3" id="KW-1185">Reference proteome</keyword>
<feature type="compositionally biased region" description="Basic and acidic residues" evidence="1">
    <location>
        <begin position="151"/>
        <end position="160"/>
    </location>
</feature>
<evidence type="ECO:0000313" key="2">
    <source>
        <dbReference type="EMBL" id="KOX73162.1"/>
    </source>
</evidence>
<evidence type="ECO:0000256" key="1">
    <source>
        <dbReference type="SAM" id="MobiDB-lite"/>
    </source>
</evidence>
<reference evidence="2 3" key="1">
    <citation type="submission" date="2015-07" db="EMBL/GenBank/DDBJ databases">
        <title>The genome of Melipona quadrifasciata.</title>
        <authorList>
            <person name="Pan H."/>
            <person name="Kapheim K."/>
        </authorList>
    </citation>
    <scope>NUCLEOTIDE SEQUENCE [LARGE SCALE GENOMIC DNA]</scope>
    <source>
        <strain evidence="2">0111107301</strain>
        <tissue evidence="2">Whole body</tissue>
    </source>
</reference>
<evidence type="ECO:0000313" key="3">
    <source>
        <dbReference type="Proteomes" id="UP000053105"/>
    </source>
</evidence>
<dbReference type="AlphaFoldDB" id="A0A0N0BFC7"/>
<name>A0A0N0BFC7_9HYME</name>
<gene>
    <name evidence="2" type="ORF">WN51_14649</name>
</gene>
<dbReference type="EMBL" id="KQ435803">
    <property type="protein sequence ID" value="KOX73162.1"/>
    <property type="molecule type" value="Genomic_DNA"/>
</dbReference>
<sequence>MTSPTKDKEITKLSILIAAAYINFTFTISPDKNVPIKLDRCRAPGPRVAELVWVIPAKSSSNALGTTTKKRDTCPPLTPQISRAGKVPLFPSHRTNFSPLSHYRAGVLFKPNTVNRTKPSDLLFIFNLPPVLLLDSPKIQTFTKESNVSETRGETRPERRQSKKVTVHFERPRIPQTRVSNTRLAQAASGCAPSVDVLPIFDVKQQSVRNPARMRTSLELASPNKNLQSPQLSILAVRTEETKLNRSVKVSSCETSGAGGSIVIANSKF</sequence>
<dbReference type="OrthoDB" id="6354602at2759"/>
<organism evidence="2 3">
    <name type="scientific">Melipona quadrifasciata</name>
    <dbReference type="NCBI Taxonomy" id="166423"/>
    <lineage>
        <taxon>Eukaryota</taxon>
        <taxon>Metazoa</taxon>
        <taxon>Ecdysozoa</taxon>
        <taxon>Arthropoda</taxon>
        <taxon>Hexapoda</taxon>
        <taxon>Insecta</taxon>
        <taxon>Pterygota</taxon>
        <taxon>Neoptera</taxon>
        <taxon>Endopterygota</taxon>
        <taxon>Hymenoptera</taxon>
        <taxon>Apocrita</taxon>
        <taxon>Aculeata</taxon>
        <taxon>Apoidea</taxon>
        <taxon>Anthophila</taxon>
        <taxon>Apidae</taxon>
        <taxon>Melipona</taxon>
    </lineage>
</organism>